<dbReference type="EMBL" id="LSYV01000012">
    <property type="protein sequence ID" value="KXZ51950.1"/>
    <property type="molecule type" value="Genomic_DNA"/>
</dbReference>
<keyword evidence="6 8" id="KW-0472">Membrane</keyword>
<gene>
    <name evidence="10" type="ORF">GPECTOR_11g74</name>
</gene>
<keyword evidence="2" id="KW-0813">Transport</keyword>
<feature type="transmembrane region" description="Helical" evidence="9">
    <location>
        <begin position="96"/>
        <end position="113"/>
    </location>
</feature>
<evidence type="ECO:0000256" key="2">
    <source>
        <dbReference type="ARBA" id="ARBA00022448"/>
    </source>
</evidence>
<dbReference type="GO" id="GO:0016020">
    <property type="term" value="C:membrane"/>
    <property type="evidence" value="ECO:0007669"/>
    <property type="project" value="UniProtKB-SubCell"/>
</dbReference>
<dbReference type="Pfam" id="PF04193">
    <property type="entry name" value="PQ-loop"/>
    <property type="match status" value="2"/>
</dbReference>
<evidence type="ECO:0000313" key="11">
    <source>
        <dbReference type="Proteomes" id="UP000075714"/>
    </source>
</evidence>
<comment type="caution">
    <text evidence="10">The sequence shown here is derived from an EMBL/GenBank/DDBJ whole genome shotgun (WGS) entry which is preliminary data.</text>
</comment>
<organism evidence="10 11">
    <name type="scientific">Gonium pectorale</name>
    <name type="common">Green alga</name>
    <dbReference type="NCBI Taxonomy" id="33097"/>
    <lineage>
        <taxon>Eukaryota</taxon>
        <taxon>Viridiplantae</taxon>
        <taxon>Chlorophyta</taxon>
        <taxon>core chlorophytes</taxon>
        <taxon>Chlorophyceae</taxon>
        <taxon>CS clade</taxon>
        <taxon>Chlamydomonadales</taxon>
        <taxon>Volvocaceae</taxon>
        <taxon>Gonium</taxon>
    </lineage>
</organism>
<dbReference type="InterPro" id="IPR006603">
    <property type="entry name" value="PQ-loop_rpt"/>
</dbReference>
<dbReference type="PIRSF" id="PIRSF023381">
    <property type="entry name" value="MannP-dilichol_defect-1p"/>
    <property type="match status" value="1"/>
</dbReference>
<comment type="similarity">
    <text evidence="7 8">Belongs to the MPDU1 (TC 2.A.43.3) family.</text>
</comment>
<accession>A0A150GRJ2</accession>
<evidence type="ECO:0000256" key="9">
    <source>
        <dbReference type="SAM" id="Phobius"/>
    </source>
</evidence>
<evidence type="ECO:0000256" key="6">
    <source>
        <dbReference type="ARBA" id="ARBA00023136"/>
    </source>
</evidence>
<keyword evidence="11" id="KW-1185">Reference proteome</keyword>
<evidence type="ECO:0000256" key="5">
    <source>
        <dbReference type="ARBA" id="ARBA00022989"/>
    </source>
</evidence>
<dbReference type="SMART" id="SM00679">
    <property type="entry name" value="CTNS"/>
    <property type="match status" value="2"/>
</dbReference>
<feature type="transmembrane region" description="Helical" evidence="9">
    <location>
        <begin position="125"/>
        <end position="144"/>
    </location>
</feature>
<dbReference type="PANTHER" id="PTHR12226:SF2">
    <property type="entry name" value="MANNOSE-P-DOLICHOL UTILIZATION DEFECT 1 PROTEIN"/>
    <property type="match status" value="1"/>
</dbReference>
<keyword evidence="3 8" id="KW-0812">Transmembrane</keyword>
<keyword evidence="5 8" id="KW-1133">Transmembrane helix</keyword>
<comment type="subcellular location">
    <subcellularLocation>
        <location evidence="1 8">Membrane</location>
        <topology evidence="1 8">Multi-pass membrane protein</topology>
    </subcellularLocation>
</comment>
<evidence type="ECO:0000256" key="1">
    <source>
        <dbReference type="ARBA" id="ARBA00004141"/>
    </source>
</evidence>
<keyword evidence="4" id="KW-0677">Repeat</keyword>
<dbReference type="PANTHER" id="PTHR12226">
    <property type="entry name" value="MANNOSE-P-DOLICHOL UTILIZATION DEFECT 1 LEC35 -RELATED"/>
    <property type="match status" value="1"/>
</dbReference>
<feature type="transmembrane region" description="Helical" evidence="9">
    <location>
        <begin position="34"/>
        <end position="55"/>
    </location>
</feature>
<evidence type="ECO:0000256" key="4">
    <source>
        <dbReference type="ARBA" id="ARBA00022737"/>
    </source>
</evidence>
<proteinExistence type="inferred from homology"/>
<dbReference type="InterPro" id="IPR016817">
    <property type="entry name" value="MannP-dilichol_defect-1"/>
</dbReference>
<name>A0A150GRJ2_GONPE</name>
<dbReference type="Proteomes" id="UP000075714">
    <property type="component" value="Unassembled WGS sequence"/>
</dbReference>
<evidence type="ECO:0000256" key="7">
    <source>
        <dbReference type="ARBA" id="ARBA00038475"/>
    </source>
</evidence>
<evidence type="ECO:0000313" key="10">
    <source>
        <dbReference type="EMBL" id="KXZ51950.1"/>
    </source>
</evidence>
<evidence type="ECO:0000256" key="8">
    <source>
        <dbReference type="PIRNR" id="PIRNR023381"/>
    </source>
</evidence>
<dbReference type="AlphaFoldDB" id="A0A150GRJ2"/>
<sequence>MADLLNTTKAVLTHVIETRSLPEVDLIKLLISQVLGYGILAGACITKLPQILLIWQAGTAEGLSTEMFEIETYTLLVAALYGYIRQLPFNTYGESVALALQNLIILALVYGYSRAPMMRRLGVGAVYVALIVQALQGSITVDMITKFAEANNVVVMLARLPQIFRNFKAGHTGTLSGITAAINVAGGAARCFTTVQAGGGAAMLRGYIVGLLLNSTMLLQIILYRKNTAKVLAAQRERADEQRRKAAAESKKVK</sequence>
<feature type="transmembrane region" description="Helical" evidence="9">
    <location>
        <begin position="204"/>
        <end position="224"/>
    </location>
</feature>
<dbReference type="Gene3D" id="1.20.1280.290">
    <property type="match status" value="2"/>
</dbReference>
<reference evidence="11" key="1">
    <citation type="journal article" date="2016" name="Nat. Commun.">
        <title>The Gonium pectorale genome demonstrates co-option of cell cycle regulation during the evolution of multicellularity.</title>
        <authorList>
            <person name="Hanschen E.R."/>
            <person name="Marriage T.N."/>
            <person name="Ferris P.J."/>
            <person name="Hamaji T."/>
            <person name="Toyoda A."/>
            <person name="Fujiyama A."/>
            <person name="Neme R."/>
            <person name="Noguchi H."/>
            <person name="Minakuchi Y."/>
            <person name="Suzuki M."/>
            <person name="Kawai-Toyooka H."/>
            <person name="Smith D.R."/>
            <person name="Sparks H."/>
            <person name="Anderson J."/>
            <person name="Bakaric R."/>
            <person name="Luria V."/>
            <person name="Karger A."/>
            <person name="Kirschner M.W."/>
            <person name="Durand P.M."/>
            <person name="Michod R.E."/>
            <person name="Nozaki H."/>
            <person name="Olson B.J."/>
        </authorList>
    </citation>
    <scope>NUCLEOTIDE SEQUENCE [LARGE SCALE GENOMIC DNA]</scope>
    <source>
        <strain evidence="11">NIES-2863</strain>
    </source>
</reference>
<dbReference type="OrthoDB" id="271506at2759"/>
<protein>
    <recommendedName>
        <fullName evidence="8">Mannose-P-dolichol utilization defect 1 protein homolog</fullName>
    </recommendedName>
</protein>
<evidence type="ECO:0000256" key="3">
    <source>
        <dbReference type="ARBA" id="ARBA00022692"/>
    </source>
</evidence>